<evidence type="ECO:0000313" key="2">
    <source>
        <dbReference type="Proteomes" id="UP000015344"/>
    </source>
</evidence>
<comment type="caution">
    <text evidence="1">The sequence shown here is derived from an EMBL/GenBank/DDBJ whole genome shotgun (WGS) entry which is preliminary data.</text>
</comment>
<dbReference type="EMBL" id="ATMT01000046">
    <property type="protein sequence ID" value="EPY07119.1"/>
    <property type="molecule type" value="Genomic_DNA"/>
</dbReference>
<proteinExistence type="predicted"/>
<gene>
    <name evidence="1" type="ORF">PAALTS15_11649</name>
</gene>
<dbReference type="AlphaFoldDB" id="S9SR20"/>
<sequence length="66" mass="7798">MKKKKRKKKKKKRQKIRKIKTNKYMKIVIGTAFLSSLKEVVLCFLNNPNHALIARMRVQLKKTSGQ</sequence>
<name>S9SR20_PAEAL</name>
<evidence type="ECO:0000313" key="1">
    <source>
        <dbReference type="EMBL" id="EPY07119.1"/>
    </source>
</evidence>
<organism evidence="1 2">
    <name type="scientific">Paenibacillus alvei TS-15</name>
    <dbReference type="NCBI Taxonomy" id="1117108"/>
    <lineage>
        <taxon>Bacteria</taxon>
        <taxon>Bacillati</taxon>
        <taxon>Bacillota</taxon>
        <taxon>Bacilli</taxon>
        <taxon>Bacillales</taxon>
        <taxon>Paenibacillaceae</taxon>
        <taxon>Paenibacillus</taxon>
    </lineage>
</organism>
<dbReference type="Proteomes" id="UP000015344">
    <property type="component" value="Unassembled WGS sequence"/>
</dbReference>
<reference evidence="1 2" key="1">
    <citation type="submission" date="2013-05" db="EMBL/GenBank/DDBJ databases">
        <authorList>
            <person name="Strain E.A."/>
            <person name="Brown E."/>
            <person name="Allard M.W."/>
            <person name="Luo Y.L."/>
        </authorList>
    </citation>
    <scope>NUCLEOTIDE SEQUENCE [LARGE SCALE GENOMIC DNA]</scope>
    <source>
        <strain evidence="1 2">TS-15</strain>
    </source>
</reference>
<accession>S9SR20</accession>
<protein>
    <submittedName>
        <fullName evidence="1">Uncharacterized protein</fullName>
    </submittedName>
</protein>